<accession>A0AA48L0P2</accession>
<evidence type="ECO:0000313" key="1">
    <source>
        <dbReference type="EMBL" id="BEI90156.1"/>
    </source>
</evidence>
<protein>
    <submittedName>
        <fullName evidence="1">Uncharacterized protein</fullName>
    </submittedName>
</protein>
<gene>
    <name evidence="1" type="ORF">CcaverHIS019_0302260</name>
</gene>
<proteinExistence type="predicted"/>
<dbReference type="AlphaFoldDB" id="A0AA48L0P2"/>
<sequence length="191" mass="21101">MSISELPEKRLQYLVNPPSDIVKLQAVISFQNSIISFFSRAESPLADFARMLDVQNQVLRDVVANLEKNKVAEATELENLTAQFKTWMETLSKKLAKKYGKRLAMEIIHEMNKAPALDAYGTYDDDGLDGDDGANDGQYEGDEVCTWGGQEEDVEGGSWDSTDTFEGSGVLDDGEGGSLLVDLIDVLFSMF</sequence>
<name>A0AA48L0P2_9TREE</name>
<dbReference type="Proteomes" id="UP001233271">
    <property type="component" value="Chromosome 3"/>
</dbReference>
<dbReference type="GeneID" id="85494027"/>
<reference evidence="1" key="1">
    <citation type="journal article" date="2023" name="BMC Genomics">
        <title>Chromosome-level genome assemblies of Cutaneotrichosporon spp. (Trichosporonales, Basidiomycota) reveal imbalanced evolution between nucleotide sequences and chromosome synteny.</title>
        <authorList>
            <person name="Kobayashi Y."/>
            <person name="Kayamori A."/>
            <person name="Aoki K."/>
            <person name="Shiwa Y."/>
            <person name="Matsutani M."/>
            <person name="Fujita N."/>
            <person name="Sugita T."/>
            <person name="Iwasaki W."/>
            <person name="Tanaka N."/>
            <person name="Takashima M."/>
        </authorList>
    </citation>
    <scope>NUCLEOTIDE SEQUENCE</scope>
    <source>
        <strain evidence="1">HIS019</strain>
    </source>
</reference>
<dbReference type="RefSeq" id="XP_060455422.1">
    <property type="nucleotide sequence ID" value="XM_060598649.1"/>
</dbReference>
<dbReference type="KEGG" id="ccac:CcaHIS019_0302260"/>
<organism evidence="1 2">
    <name type="scientific">Cutaneotrichosporon cavernicola</name>
    <dbReference type="NCBI Taxonomy" id="279322"/>
    <lineage>
        <taxon>Eukaryota</taxon>
        <taxon>Fungi</taxon>
        <taxon>Dikarya</taxon>
        <taxon>Basidiomycota</taxon>
        <taxon>Agaricomycotina</taxon>
        <taxon>Tremellomycetes</taxon>
        <taxon>Trichosporonales</taxon>
        <taxon>Trichosporonaceae</taxon>
        <taxon>Cutaneotrichosporon</taxon>
    </lineage>
</organism>
<dbReference type="EMBL" id="AP028214">
    <property type="protein sequence ID" value="BEI90156.1"/>
    <property type="molecule type" value="Genomic_DNA"/>
</dbReference>
<keyword evidence="2" id="KW-1185">Reference proteome</keyword>
<evidence type="ECO:0000313" key="2">
    <source>
        <dbReference type="Proteomes" id="UP001233271"/>
    </source>
</evidence>